<name>A0A2W4IZ64_9PSEU</name>
<reference evidence="1" key="1">
    <citation type="submission" date="2018-05" db="EMBL/GenBank/DDBJ databases">
        <authorList>
            <person name="Lanie J.A."/>
            <person name="Ng W.-L."/>
            <person name="Kazmierczak K.M."/>
            <person name="Andrzejewski T.M."/>
            <person name="Davidsen T.M."/>
            <person name="Wayne K.J."/>
            <person name="Tettelin H."/>
            <person name="Glass J.I."/>
            <person name="Rusch D."/>
            <person name="Podicherti R."/>
            <person name="Tsui H.-C.T."/>
            <person name="Winkler M.E."/>
        </authorList>
    </citation>
    <scope>NUCLEOTIDE SEQUENCE</scope>
    <source>
        <strain evidence="1">ZC4RG45</strain>
    </source>
</reference>
<dbReference type="AlphaFoldDB" id="A0A2W4IZ64"/>
<gene>
    <name evidence="1" type="ORF">DIU77_16400</name>
</gene>
<accession>A0A2W4IZ64</accession>
<comment type="caution">
    <text evidence="1">The sequence shown here is derived from an EMBL/GenBank/DDBJ whole genome shotgun (WGS) entry which is preliminary data.</text>
</comment>
<dbReference type="EMBL" id="QGUI01000736">
    <property type="protein sequence ID" value="PZM91894.1"/>
    <property type="molecule type" value="Genomic_DNA"/>
</dbReference>
<protein>
    <submittedName>
        <fullName evidence="1">Uncharacterized protein</fullName>
    </submittedName>
</protein>
<evidence type="ECO:0000313" key="1">
    <source>
        <dbReference type="EMBL" id="PZM91894.1"/>
    </source>
</evidence>
<organism evidence="1">
    <name type="scientific">Thermocrispum agreste</name>
    <dbReference type="NCBI Taxonomy" id="37925"/>
    <lineage>
        <taxon>Bacteria</taxon>
        <taxon>Bacillati</taxon>
        <taxon>Actinomycetota</taxon>
        <taxon>Actinomycetes</taxon>
        <taxon>Pseudonocardiales</taxon>
        <taxon>Pseudonocardiaceae</taxon>
        <taxon>Thermocrispum</taxon>
    </lineage>
</organism>
<proteinExistence type="predicted"/>
<sequence length="146" mass="17052">MTVGMFMEKAWAEILDYLDLERKKYGGSTLLDKVYLHATGKGFRFPDDATAEKIRDRFRERVQEMADRDRLIDDAISNLKQEFSQDDWSCGYADRAINSLRSLKQLNKSAMEYAENYANKIDRAIQLKRSEEEEIGDSRDRKGPRD</sequence>